<dbReference type="EMBL" id="VOHL01000001">
    <property type="protein sequence ID" value="TWS98721.1"/>
    <property type="molecule type" value="Genomic_DNA"/>
</dbReference>
<dbReference type="PANTHER" id="PTHR47354">
    <property type="entry name" value="NADH OXIDOREDUCTASE HCR"/>
    <property type="match status" value="1"/>
</dbReference>
<keyword evidence="4" id="KW-0479">Metal-binding</keyword>
<dbReference type="SUPFAM" id="SSF63380">
    <property type="entry name" value="Riboflavin synthase domain-like"/>
    <property type="match status" value="1"/>
</dbReference>
<evidence type="ECO:0000256" key="4">
    <source>
        <dbReference type="ARBA" id="ARBA00022723"/>
    </source>
</evidence>
<dbReference type="InterPro" id="IPR013112">
    <property type="entry name" value="FAD-bd_8"/>
</dbReference>
<keyword evidence="2" id="KW-0285">Flavoprotein</keyword>
<keyword evidence="6" id="KW-0560">Oxidoreductase</keyword>
<keyword evidence="12" id="KW-1185">Reference proteome</keyword>
<keyword evidence="9" id="KW-0472">Membrane</keyword>
<dbReference type="Pfam" id="PF08022">
    <property type="entry name" value="FAD_binding_8"/>
    <property type="match status" value="1"/>
</dbReference>
<dbReference type="InterPro" id="IPR017927">
    <property type="entry name" value="FAD-bd_FR_type"/>
</dbReference>
<sequence length="427" mass="47844">MSKNHHLRTLLAWLVAVFVLPLPFLYTFVQGLPAGMEGQKLAIANGIIAYVWMLLAIYIGTKPKWLDRLIGLPVAYMIHGILSMVAIFLAMLHKSASPSYGLIALTGNIAFNIFLALLLYSLIFMAGWLTSRVPFLATIKKKLETTFKHEVSLALHRLNLLATFLIFVHIQLIDYIRSNVPFMLVVYLATFFVFFSYLRSKLGKTAQGVQAQLVSNRQLADNIHEFRIQLPAKHDLTLRAGDFVFISFPDIKGLEEPHPFSLVNNPKNSCDIVLAIRGDGDFTRQLQELEAPAQLMVNGGYGLYQTIIDEQAPKEILAISGGIGITPILSIVEANPNIKTTVFHGASTKEALLYEEKFLEWSKRPNFVAHRLVGRFEEEEVLASLPKELNSVTVLISGPAAMARYWMACLEAYGVPKGQIFYEEFGW</sequence>
<dbReference type="GO" id="GO:0050660">
    <property type="term" value="F:flavin adenine dinucleotide binding"/>
    <property type="evidence" value="ECO:0007669"/>
    <property type="project" value="TreeGrafter"/>
</dbReference>
<proteinExistence type="predicted"/>
<evidence type="ECO:0000256" key="1">
    <source>
        <dbReference type="ARBA" id="ARBA00001974"/>
    </source>
</evidence>
<dbReference type="InterPro" id="IPR001433">
    <property type="entry name" value="OxRdtase_FAD/NAD-bd"/>
</dbReference>
<feature type="transmembrane region" description="Helical" evidence="9">
    <location>
        <begin position="41"/>
        <end position="60"/>
    </location>
</feature>
<feature type="transmembrane region" description="Helical" evidence="9">
    <location>
        <begin position="179"/>
        <end position="198"/>
    </location>
</feature>
<dbReference type="Pfam" id="PF00175">
    <property type="entry name" value="NAD_binding_1"/>
    <property type="match status" value="1"/>
</dbReference>
<dbReference type="GO" id="GO:0046872">
    <property type="term" value="F:metal ion binding"/>
    <property type="evidence" value="ECO:0007669"/>
    <property type="project" value="UniProtKB-KW"/>
</dbReference>
<keyword evidence="8" id="KW-0411">Iron-sulfur</keyword>
<dbReference type="InterPro" id="IPR050415">
    <property type="entry name" value="MRET"/>
</dbReference>
<dbReference type="InterPro" id="IPR039261">
    <property type="entry name" value="FNR_nucleotide-bd"/>
</dbReference>
<accession>A0A5C5SFJ0</accession>
<dbReference type="Gene3D" id="3.40.50.80">
    <property type="entry name" value="Nucleotide-binding domain of ferredoxin-NADP reductase (FNR) module"/>
    <property type="match status" value="1"/>
</dbReference>
<dbReference type="PANTHER" id="PTHR47354:SF8">
    <property type="entry name" value="1,2-PHENYLACETYL-COA EPOXIDASE, SUBUNIT E"/>
    <property type="match status" value="1"/>
</dbReference>
<feature type="transmembrane region" description="Helical" evidence="9">
    <location>
        <begin position="109"/>
        <end position="130"/>
    </location>
</feature>
<dbReference type="PROSITE" id="PS51384">
    <property type="entry name" value="FAD_FR"/>
    <property type="match status" value="1"/>
</dbReference>
<gene>
    <name evidence="11" type="ORF">FRX57_00395</name>
</gene>
<dbReference type="GO" id="GO:0016491">
    <property type="term" value="F:oxidoreductase activity"/>
    <property type="evidence" value="ECO:0007669"/>
    <property type="project" value="UniProtKB-KW"/>
</dbReference>
<dbReference type="Proteomes" id="UP000317430">
    <property type="component" value="Unassembled WGS sequence"/>
</dbReference>
<keyword evidence="7" id="KW-0408">Iron</keyword>
<dbReference type="GO" id="GO:0051537">
    <property type="term" value="F:2 iron, 2 sulfur cluster binding"/>
    <property type="evidence" value="ECO:0007669"/>
    <property type="project" value="UniProtKB-KW"/>
</dbReference>
<comment type="cofactor">
    <cofactor evidence="1">
        <name>FAD</name>
        <dbReference type="ChEBI" id="CHEBI:57692"/>
    </cofactor>
</comment>
<evidence type="ECO:0000256" key="5">
    <source>
        <dbReference type="ARBA" id="ARBA00022827"/>
    </source>
</evidence>
<protein>
    <submittedName>
        <fullName evidence="11">Iron reductase</fullName>
    </submittedName>
</protein>
<keyword evidence="9" id="KW-0812">Transmembrane</keyword>
<feature type="transmembrane region" description="Helical" evidence="9">
    <location>
        <begin position="69"/>
        <end position="89"/>
    </location>
</feature>
<dbReference type="Gene3D" id="2.40.30.10">
    <property type="entry name" value="Translation factors"/>
    <property type="match status" value="1"/>
</dbReference>
<reference evidence="11 12" key="1">
    <citation type="submission" date="2019-08" db="EMBL/GenBank/DDBJ databases">
        <authorList>
            <person name="Lei W."/>
        </authorList>
    </citation>
    <scope>NUCLEOTIDE SEQUENCE [LARGE SCALE GENOMIC DNA]</scope>
    <source>
        <strain evidence="11 12">CCUG 66496</strain>
    </source>
</reference>
<comment type="caution">
    <text evidence="11">The sequence shown here is derived from an EMBL/GenBank/DDBJ whole genome shotgun (WGS) entry which is preliminary data.</text>
</comment>
<keyword evidence="3" id="KW-0001">2Fe-2S</keyword>
<evidence type="ECO:0000313" key="12">
    <source>
        <dbReference type="Proteomes" id="UP000317430"/>
    </source>
</evidence>
<feature type="transmembrane region" description="Helical" evidence="9">
    <location>
        <begin position="151"/>
        <end position="173"/>
    </location>
</feature>
<evidence type="ECO:0000256" key="9">
    <source>
        <dbReference type="SAM" id="Phobius"/>
    </source>
</evidence>
<keyword evidence="5" id="KW-0274">FAD</keyword>
<dbReference type="SUPFAM" id="SSF52343">
    <property type="entry name" value="Ferredoxin reductase-like, C-terminal NADP-linked domain"/>
    <property type="match status" value="1"/>
</dbReference>
<feature type="domain" description="FAD-binding FR-type" evidence="10">
    <location>
        <begin position="206"/>
        <end position="307"/>
    </location>
</feature>
<dbReference type="AlphaFoldDB" id="A0A5C5SFJ0"/>
<evidence type="ECO:0000259" key="10">
    <source>
        <dbReference type="PROSITE" id="PS51384"/>
    </source>
</evidence>
<dbReference type="RefSeq" id="WP_146565559.1">
    <property type="nucleotide sequence ID" value="NZ_VOHL01000001.1"/>
</dbReference>
<name>A0A5C5SFJ0_9STRE</name>
<keyword evidence="9" id="KW-1133">Transmembrane helix</keyword>
<dbReference type="InterPro" id="IPR017938">
    <property type="entry name" value="Riboflavin_synthase-like_b-brl"/>
</dbReference>
<evidence type="ECO:0000256" key="6">
    <source>
        <dbReference type="ARBA" id="ARBA00023002"/>
    </source>
</evidence>
<feature type="transmembrane region" description="Helical" evidence="9">
    <location>
        <begin position="7"/>
        <end position="29"/>
    </location>
</feature>
<dbReference type="OrthoDB" id="573132at2"/>
<evidence type="ECO:0000256" key="8">
    <source>
        <dbReference type="ARBA" id="ARBA00023014"/>
    </source>
</evidence>
<evidence type="ECO:0000313" key="11">
    <source>
        <dbReference type="EMBL" id="TWS98721.1"/>
    </source>
</evidence>
<evidence type="ECO:0000256" key="2">
    <source>
        <dbReference type="ARBA" id="ARBA00022630"/>
    </source>
</evidence>
<organism evidence="11 12">
    <name type="scientific">Streptococcus cuniculipharyngis</name>
    <dbReference type="NCBI Taxonomy" id="1562651"/>
    <lineage>
        <taxon>Bacteria</taxon>
        <taxon>Bacillati</taxon>
        <taxon>Bacillota</taxon>
        <taxon>Bacilli</taxon>
        <taxon>Lactobacillales</taxon>
        <taxon>Streptococcaceae</taxon>
        <taxon>Streptococcus</taxon>
    </lineage>
</organism>
<evidence type="ECO:0000256" key="3">
    <source>
        <dbReference type="ARBA" id="ARBA00022714"/>
    </source>
</evidence>
<evidence type="ECO:0000256" key="7">
    <source>
        <dbReference type="ARBA" id="ARBA00023004"/>
    </source>
</evidence>